<evidence type="ECO:0000313" key="2">
    <source>
        <dbReference type="EMBL" id="KAL2528362.1"/>
    </source>
</evidence>
<comment type="caution">
    <text evidence="2">The sequence shown here is derived from an EMBL/GenBank/DDBJ whole genome shotgun (WGS) entry which is preliminary data.</text>
</comment>
<keyword evidence="3" id="KW-1185">Reference proteome</keyword>
<evidence type="ECO:0000256" key="1">
    <source>
        <dbReference type="SAM" id="MobiDB-lite"/>
    </source>
</evidence>
<protein>
    <submittedName>
        <fullName evidence="2">Uncharacterized protein</fullName>
    </submittedName>
</protein>
<accession>A0ABD1UTN2</accession>
<gene>
    <name evidence="2" type="ORF">Fot_20963</name>
</gene>
<reference evidence="3" key="1">
    <citation type="submission" date="2024-07" db="EMBL/GenBank/DDBJ databases">
        <title>Two chromosome-level genome assemblies of Korean endemic species Abeliophyllum distichum and Forsythia ovata (Oleaceae).</title>
        <authorList>
            <person name="Jang H."/>
        </authorList>
    </citation>
    <scope>NUCLEOTIDE SEQUENCE [LARGE SCALE GENOMIC DNA]</scope>
</reference>
<dbReference type="Proteomes" id="UP001604277">
    <property type="component" value="Unassembled WGS sequence"/>
</dbReference>
<dbReference type="EMBL" id="JBFOLJ010000006">
    <property type="protein sequence ID" value="KAL2528362.1"/>
    <property type="molecule type" value="Genomic_DNA"/>
</dbReference>
<feature type="region of interest" description="Disordered" evidence="1">
    <location>
        <begin position="96"/>
        <end position="129"/>
    </location>
</feature>
<organism evidence="2 3">
    <name type="scientific">Forsythia ovata</name>
    <dbReference type="NCBI Taxonomy" id="205694"/>
    <lineage>
        <taxon>Eukaryota</taxon>
        <taxon>Viridiplantae</taxon>
        <taxon>Streptophyta</taxon>
        <taxon>Embryophyta</taxon>
        <taxon>Tracheophyta</taxon>
        <taxon>Spermatophyta</taxon>
        <taxon>Magnoliopsida</taxon>
        <taxon>eudicotyledons</taxon>
        <taxon>Gunneridae</taxon>
        <taxon>Pentapetalae</taxon>
        <taxon>asterids</taxon>
        <taxon>lamiids</taxon>
        <taxon>Lamiales</taxon>
        <taxon>Oleaceae</taxon>
        <taxon>Forsythieae</taxon>
        <taxon>Forsythia</taxon>
    </lineage>
</organism>
<dbReference type="AlphaFoldDB" id="A0ABD1UTN2"/>
<name>A0ABD1UTN2_9LAMI</name>
<sequence length="129" mass="14306">MLTTNDGCQIARQPRPSWLPSCSTTSFGCPVLPRNSATIFGCRDTRWREKAELEALQKGSMNNAEEISLSSLYPVKVYNTFYSKLEEKIHAKEVQKSNLQAKTKPNNKQKHVPGDVPGLGEVPGEVETA</sequence>
<proteinExistence type="predicted"/>
<evidence type="ECO:0000313" key="3">
    <source>
        <dbReference type="Proteomes" id="UP001604277"/>
    </source>
</evidence>